<dbReference type="Pfam" id="PF07445">
    <property type="entry name" value="PriC"/>
    <property type="match status" value="1"/>
</dbReference>
<dbReference type="Gene3D" id="1.20.1270.340">
    <property type="match status" value="1"/>
</dbReference>
<name>A0A317QG80_9GAMM</name>
<gene>
    <name evidence="1" type="ORF">DET45_10169</name>
</gene>
<dbReference type="EMBL" id="QGTT01000001">
    <property type="protein sequence ID" value="PWW15978.1"/>
    <property type="molecule type" value="Genomic_DNA"/>
</dbReference>
<keyword evidence="2" id="KW-1185">Reference proteome</keyword>
<evidence type="ECO:0000313" key="1">
    <source>
        <dbReference type="EMBL" id="PWW15978.1"/>
    </source>
</evidence>
<proteinExistence type="predicted"/>
<dbReference type="RefSeq" id="WP_162014544.1">
    <property type="nucleotide sequence ID" value="NZ_QGTT01000001.1"/>
</dbReference>
<organism evidence="1 2">
    <name type="scientific">Pseudidiomarina maritima</name>
    <dbReference type="NCBI Taxonomy" id="519453"/>
    <lineage>
        <taxon>Bacteria</taxon>
        <taxon>Pseudomonadati</taxon>
        <taxon>Pseudomonadota</taxon>
        <taxon>Gammaproteobacteria</taxon>
        <taxon>Alteromonadales</taxon>
        <taxon>Idiomarinaceae</taxon>
        <taxon>Pseudidiomarina</taxon>
    </lineage>
</organism>
<accession>A0A317QG80</accession>
<dbReference type="Proteomes" id="UP000246964">
    <property type="component" value="Unassembled WGS sequence"/>
</dbReference>
<evidence type="ECO:0000313" key="2">
    <source>
        <dbReference type="Proteomes" id="UP000246964"/>
    </source>
</evidence>
<sequence>MASSASSVHTLKHQLAHLQSQVEQQLAALALRIDRLQIDEEQFVDWFDAQLFRADATCPADYLAEVRLHLHALVQQRQPQRTEWLSARIADQLQALHQAVAWFERK</sequence>
<dbReference type="InterPro" id="IPR038338">
    <property type="entry name" value="PriC_sf"/>
</dbReference>
<reference evidence="1 2" key="1">
    <citation type="submission" date="2018-05" db="EMBL/GenBank/DDBJ databases">
        <title>Freshwater and sediment microbial communities from various areas in North America, analyzing microbe dynamics in response to fracking.</title>
        <authorList>
            <person name="Lamendella R."/>
        </authorList>
    </citation>
    <scope>NUCLEOTIDE SEQUENCE [LARGE SCALE GENOMIC DNA]</scope>
    <source>
        <strain evidence="1 2">125B1</strain>
    </source>
</reference>
<comment type="caution">
    <text evidence="1">The sequence shown here is derived from an EMBL/GenBank/DDBJ whole genome shotgun (WGS) entry which is preliminary data.</text>
</comment>
<dbReference type="InterPro" id="IPR010890">
    <property type="entry name" value="PriC"/>
</dbReference>
<protein>
    <submittedName>
        <fullName evidence="1">Primosomal replication protein PriC</fullName>
    </submittedName>
</protein>
<dbReference type="AlphaFoldDB" id="A0A317QG80"/>